<feature type="transmembrane region" description="Helical" evidence="5">
    <location>
        <begin position="302"/>
        <end position="324"/>
    </location>
</feature>
<evidence type="ECO:0000256" key="3">
    <source>
        <dbReference type="ARBA" id="ARBA00022989"/>
    </source>
</evidence>
<dbReference type="AlphaFoldDB" id="A0ABD2QMZ6"/>
<feature type="transmembrane region" description="Helical" evidence="5">
    <location>
        <begin position="189"/>
        <end position="210"/>
    </location>
</feature>
<evidence type="ECO:0000256" key="4">
    <source>
        <dbReference type="ARBA" id="ARBA00023136"/>
    </source>
</evidence>
<feature type="domain" description="Major facilitator superfamily (MFS) profile" evidence="6">
    <location>
        <begin position="42"/>
        <end position="476"/>
    </location>
</feature>
<evidence type="ECO:0000256" key="1">
    <source>
        <dbReference type="ARBA" id="ARBA00004141"/>
    </source>
</evidence>
<feature type="transmembrane region" description="Helical" evidence="5">
    <location>
        <begin position="453"/>
        <end position="472"/>
    </location>
</feature>
<comment type="caution">
    <text evidence="7">The sequence shown here is derived from an EMBL/GenBank/DDBJ whole genome shotgun (WGS) entry which is preliminary data.</text>
</comment>
<evidence type="ECO:0000259" key="6">
    <source>
        <dbReference type="PROSITE" id="PS50850"/>
    </source>
</evidence>
<organism evidence="7 8">
    <name type="scientific">Cichlidogyrus casuarinus</name>
    <dbReference type="NCBI Taxonomy" id="1844966"/>
    <lineage>
        <taxon>Eukaryota</taxon>
        <taxon>Metazoa</taxon>
        <taxon>Spiralia</taxon>
        <taxon>Lophotrochozoa</taxon>
        <taxon>Platyhelminthes</taxon>
        <taxon>Monogenea</taxon>
        <taxon>Monopisthocotylea</taxon>
        <taxon>Dactylogyridea</taxon>
        <taxon>Ancyrocephalidae</taxon>
        <taxon>Cichlidogyrus</taxon>
    </lineage>
</organism>
<keyword evidence="4 5" id="KW-0472">Membrane</keyword>
<evidence type="ECO:0000313" key="7">
    <source>
        <dbReference type="EMBL" id="KAL3320111.1"/>
    </source>
</evidence>
<keyword evidence="3 5" id="KW-1133">Transmembrane helix</keyword>
<gene>
    <name evidence="7" type="primary">PHO84</name>
    <name evidence="7" type="ORF">Ciccas_001202</name>
</gene>
<dbReference type="GO" id="GO:0016020">
    <property type="term" value="C:membrane"/>
    <property type="evidence" value="ECO:0007669"/>
    <property type="project" value="UniProtKB-SubCell"/>
</dbReference>
<dbReference type="InterPro" id="IPR005829">
    <property type="entry name" value="Sugar_transporter_CS"/>
</dbReference>
<evidence type="ECO:0000256" key="5">
    <source>
        <dbReference type="SAM" id="Phobius"/>
    </source>
</evidence>
<dbReference type="PROSITE" id="PS50850">
    <property type="entry name" value="MFS"/>
    <property type="match status" value="1"/>
</dbReference>
<keyword evidence="2 5" id="KW-0812">Transmembrane</keyword>
<dbReference type="Gene3D" id="1.20.1250.20">
    <property type="entry name" value="MFS general substrate transporter like domains"/>
    <property type="match status" value="1"/>
</dbReference>
<dbReference type="SUPFAM" id="SSF103473">
    <property type="entry name" value="MFS general substrate transporter"/>
    <property type="match status" value="1"/>
</dbReference>
<dbReference type="Pfam" id="PF07690">
    <property type="entry name" value="MFS_1"/>
    <property type="match status" value="1"/>
</dbReference>
<feature type="transmembrane region" description="Helical" evidence="5">
    <location>
        <begin position="426"/>
        <end position="447"/>
    </location>
</feature>
<protein>
    <submittedName>
        <fullName evidence="7">Inorganic phosphate transporter pho84</fullName>
    </submittedName>
</protein>
<name>A0ABD2QMZ6_9PLAT</name>
<feature type="transmembrane region" description="Helical" evidence="5">
    <location>
        <begin position="387"/>
        <end position="405"/>
    </location>
</feature>
<feature type="transmembrane region" description="Helical" evidence="5">
    <location>
        <begin position="100"/>
        <end position="119"/>
    </location>
</feature>
<feature type="transmembrane region" description="Helical" evidence="5">
    <location>
        <begin position="216"/>
        <end position="237"/>
    </location>
</feature>
<dbReference type="InterPro" id="IPR011701">
    <property type="entry name" value="MFS"/>
</dbReference>
<dbReference type="Proteomes" id="UP001626550">
    <property type="component" value="Unassembled WGS sequence"/>
</dbReference>
<keyword evidence="8" id="KW-1185">Reference proteome</keyword>
<feature type="transmembrane region" description="Helical" evidence="5">
    <location>
        <begin position="20"/>
        <end position="37"/>
    </location>
</feature>
<dbReference type="InterPro" id="IPR020846">
    <property type="entry name" value="MFS_dom"/>
</dbReference>
<feature type="transmembrane region" description="Helical" evidence="5">
    <location>
        <begin position="363"/>
        <end position="381"/>
    </location>
</feature>
<reference evidence="7 8" key="1">
    <citation type="submission" date="2024-11" db="EMBL/GenBank/DDBJ databases">
        <title>Adaptive evolution of stress response genes in parasites aligns with host niche diversity.</title>
        <authorList>
            <person name="Hahn C."/>
            <person name="Resl P."/>
        </authorList>
    </citation>
    <scope>NUCLEOTIDE SEQUENCE [LARGE SCALE GENOMIC DNA]</scope>
    <source>
        <strain evidence="7">EGGRZ-B1_66</strain>
        <tissue evidence="7">Body</tissue>
    </source>
</reference>
<dbReference type="PROSITE" id="PS00216">
    <property type="entry name" value="SUGAR_TRANSPORT_1"/>
    <property type="match status" value="1"/>
</dbReference>
<dbReference type="InterPro" id="IPR036259">
    <property type="entry name" value="MFS_trans_sf"/>
</dbReference>
<comment type="subcellular location">
    <subcellularLocation>
        <location evidence="1">Membrane</location>
        <topology evidence="1">Multi-pass membrane protein</topology>
    </subcellularLocation>
</comment>
<sequence>MSIEADYASLFAKMGGFTRYHFIQFVINFLLFGYATMDNFSSTFAIVHPGFVCGNSSVEFDCASFEDHNRTCSNEPTLSTTTYRRTLVSKFQLTCSNKQMLLFVPSVYMGGLLAGSLLLGPLIDRIGRKRVILLCALFSSAVNLGSALSNSMALYQFFRFLAGFATGSLFTATYTMVLENVDNTNRNRVAFGMTLAWPVGICFLSLVAFLCHGDFVYLHFCLAVCCLLLGLLHLFVVTESLRWLALHSIHKHEELLKAIKKINMINGRDHVLLTMESVEHNRQSKQDTILHLKNYPQNLKSLLTQIFLGFTSNGLVYYTFAIGIVSSSANVYTKNLYGGLVELTSVVFFMCTTSRVGRVPIQFLFIICNFVTILVMTIWKMTSSRDIYWLSQMCYLIGRFSLSFIGSTSGIHSVELVPTHIRGVGISFKNAFVFAGSLFAPQMFLLTEFWKPTPYLISSLLQLVNIFAVLTLPETRNKIMFDTLQQNEHFLKTAPRCLSRKNRFPFVNFRLLDFGRRTVLKLLPVLLLRQSCSERMENASHRLRLPALRVTVMGC</sequence>
<accession>A0ABD2QMZ6</accession>
<dbReference type="EMBL" id="JBJKFK010000075">
    <property type="protein sequence ID" value="KAL3320111.1"/>
    <property type="molecule type" value="Genomic_DNA"/>
</dbReference>
<evidence type="ECO:0000256" key="2">
    <source>
        <dbReference type="ARBA" id="ARBA00022692"/>
    </source>
</evidence>
<dbReference type="PANTHER" id="PTHR24064">
    <property type="entry name" value="SOLUTE CARRIER FAMILY 22 MEMBER"/>
    <property type="match status" value="1"/>
</dbReference>
<proteinExistence type="predicted"/>
<feature type="transmembrane region" description="Helical" evidence="5">
    <location>
        <begin position="154"/>
        <end position="177"/>
    </location>
</feature>
<evidence type="ECO:0000313" key="8">
    <source>
        <dbReference type="Proteomes" id="UP001626550"/>
    </source>
</evidence>